<comment type="similarity">
    <text evidence="1">Belongs to the TFIIB family.</text>
</comment>
<evidence type="ECO:0000256" key="4">
    <source>
        <dbReference type="ARBA" id="ARBA00023163"/>
    </source>
</evidence>
<proteinExistence type="inferred from homology"/>
<dbReference type="AlphaFoldDB" id="A0A0L0FZR3"/>
<dbReference type="InterPro" id="IPR000812">
    <property type="entry name" value="TFIIB"/>
</dbReference>
<dbReference type="GO" id="GO:0016251">
    <property type="term" value="F:RNA polymerase II general transcription initiation factor activity"/>
    <property type="evidence" value="ECO:0007669"/>
    <property type="project" value="TreeGrafter"/>
</dbReference>
<evidence type="ECO:0000256" key="5">
    <source>
        <dbReference type="ARBA" id="ARBA00031706"/>
    </source>
</evidence>
<dbReference type="InterPro" id="IPR013763">
    <property type="entry name" value="Cyclin-like_dom"/>
</dbReference>
<evidence type="ECO:0000256" key="1">
    <source>
        <dbReference type="ARBA" id="ARBA00010857"/>
    </source>
</evidence>
<dbReference type="GO" id="GO:0097550">
    <property type="term" value="C:transcription preinitiation complex"/>
    <property type="evidence" value="ECO:0007669"/>
    <property type="project" value="TreeGrafter"/>
</dbReference>
<dbReference type="GO" id="GO:0070897">
    <property type="term" value="P:transcription preinitiation complex assembly"/>
    <property type="evidence" value="ECO:0007669"/>
    <property type="project" value="InterPro"/>
</dbReference>
<dbReference type="InterPro" id="IPR013137">
    <property type="entry name" value="Znf_TFIIB"/>
</dbReference>
<evidence type="ECO:0000256" key="6">
    <source>
        <dbReference type="PROSITE-ProRule" id="PRU00469"/>
    </source>
</evidence>
<dbReference type="GO" id="GO:0017025">
    <property type="term" value="F:TBP-class protein binding"/>
    <property type="evidence" value="ECO:0007669"/>
    <property type="project" value="InterPro"/>
</dbReference>
<dbReference type="SUPFAM" id="SSF57783">
    <property type="entry name" value="Zinc beta-ribbon"/>
    <property type="match status" value="1"/>
</dbReference>
<dbReference type="RefSeq" id="XP_014155986.1">
    <property type="nucleotide sequence ID" value="XM_014300511.1"/>
</dbReference>
<organism evidence="8 9">
    <name type="scientific">Sphaeroforma arctica JP610</name>
    <dbReference type="NCBI Taxonomy" id="667725"/>
    <lineage>
        <taxon>Eukaryota</taxon>
        <taxon>Ichthyosporea</taxon>
        <taxon>Ichthyophonida</taxon>
        <taxon>Sphaeroforma</taxon>
    </lineage>
</organism>
<dbReference type="FunFam" id="1.10.472.170:FF:000001">
    <property type="entry name" value="Transcription initiation factor IIB"/>
    <property type="match status" value="1"/>
</dbReference>
<name>A0A0L0FZR3_9EUKA</name>
<evidence type="ECO:0000256" key="3">
    <source>
        <dbReference type="ARBA" id="ARBA00023015"/>
    </source>
</evidence>
<dbReference type="GO" id="GO:0006367">
    <property type="term" value="P:transcription initiation at RNA polymerase II promoter"/>
    <property type="evidence" value="ECO:0007669"/>
    <property type="project" value="TreeGrafter"/>
</dbReference>
<dbReference type="Proteomes" id="UP000054560">
    <property type="component" value="Unassembled WGS sequence"/>
</dbReference>
<keyword evidence="6" id="KW-0863">Zinc-finger</keyword>
<dbReference type="GO" id="GO:0005634">
    <property type="term" value="C:nucleus"/>
    <property type="evidence" value="ECO:0007669"/>
    <property type="project" value="TreeGrafter"/>
</dbReference>
<evidence type="ECO:0000259" key="7">
    <source>
        <dbReference type="PROSITE" id="PS51134"/>
    </source>
</evidence>
<dbReference type="PANTHER" id="PTHR11618:SF13">
    <property type="entry name" value="TRANSCRIPTION INITIATION FACTOR IIB"/>
    <property type="match status" value="1"/>
</dbReference>
<keyword evidence="3" id="KW-0805">Transcription regulation</keyword>
<dbReference type="SUPFAM" id="SSF47954">
    <property type="entry name" value="Cyclin-like"/>
    <property type="match status" value="2"/>
</dbReference>
<keyword evidence="2" id="KW-0677">Repeat</keyword>
<dbReference type="Pfam" id="PF00382">
    <property type="entry name" value="TFIIB"/>
    <property type="match status" value="2"/>
</dbReference>
<keyword evidence="4" id="KW-0804">Transcription</keyword>
<dbReference type="Gene3D" id="1.10.472.10">
    <property type="entry name" value="Cyclin-like"/>
    <property type="match status" value="1"/>
</dbReference>
<dbReference type="SMART" id="SM00385">
    <property type="entry name" value="CYCLIN"/>
    <property type="match status" value="2"/>
</dbReference>
<dbReference type="GO" id="GO:0008270">
    <property type="term" value="F:zinc ion binding"/>
    <property type="evidence" value="ECO:0007669"/>
    <property type="project" value="UniProtKB-KW"/>
</dbReference>
<keyword evidence="9" id="KW-1185">Reference proteome</keyword>
<dbReference type="InterPro" id="IPR013150">
    <property type="entry name" value="TFIIB_cyclin"/>
</dbReference>
<dbReference type="PROSITE" id="PS51134">
    <property type="entry name" value="ZF_TFIIB"/>
    <property type="match status" value="1"/>
</dbReference>
<dbReference type="Pfam" id="PF08271">
    <property type="entry name" value="Zn_Ribbon_TF"/>
    <property type="match status" value="1"/>
</dbReference>
<evidence type="ECO:0000313" key="9">
    <source>
        <dbReference type="Proteomes" id="UP000054560"/>
    </source>
</evidence>
<dbReference type="CDD" id="cd20551">
    <property type="entry name" value="CYCLIN_TFIIB_rpt1"/>
    <property type="match status" value="1"/>
</dbReference>
<evidence type="ECO:0000313" key="8">
    <source>
        <dbReference type="EMBL" id="KNC82084.1"/>
    </source>
</evidence>
<dbReference type="eggNOG" id="KOG1597">
    <property type="taxonomic scope" value="Eukaryota"/>
</dbReference>
<dbReference type="GeneID" id="25906139"/>
<dbReference type="STRING" id="667725.A0A0L0FZR3"/>
<dbReference type="EMBL" id="KQ241962">
    <property type="protein sequence ID" value="KNC82084.1"/>
    <property type="molecule type" value="Genomic_DNA"/>
</dbReference>
<keyword evidence="6" id="KW-0862">Zinc</keyword>
<sequence>MSIVVPTHLQNTAEICCPDCRSTDLLEDYAAADLICTQCGRVVSERLTDTTSEWRTFSNDNNPQKDKSRVGAAEGLSHNQLTTTIGAGKGGKDGASNLSRLQAKTIIGMSEKNFNDAVQEISSMADRMGLTRKIQEQASQLYQAAVKEVKAPTNALVAACIFIACRKEGVPRTFRDICQLTNVPKKEIGRTFKLIRSKVLPNISETTNTVRASDFMDRFCADLGLRSIRRFAAHVSNKASDLGVSGGRPQLTVAATAIYFASQLSNNDLKRSPKEIGDACGVADQTIRQCYKAFFKHSRELVEGVEAEFMKGHTLEELPSV</sequence>
<gene>
    <name evidence="8" type="ORF">SARC_05635</name>
</gene>
<dbReference type="Gene3D" id="1.10.472.170">
    <property type="match status" value="1"/>
</dbReference>
<accession>A0A0L0FZR3</accession>
<dbReference type="PANTHER" id="PTHR11618">
    <property type="entry name" value="TRANSCRIPTION INITIATION FACTOR IIB-RELATED"/>
    <property type="match status" value="1"/>
</dbReference>
<dbReference type="InterPro" id="IPR036915">
    <property type="entry name" value="Cyclin-like_sf"/>
</dbReference>
<feature type="domain" description="TFIIB-type" evidence="7">
    <location>
        <begin position="13"/>
        <end position="44"/>
    </location>
</feature>
<evidence type="ECO:0000256" key="2">
    <source>
        <dbReference type="ARBA" id="ARBA00022737"/>
    </source>
</evidence>
<dbReference type="PRINTS" id="PR00685">
    <property type="entry name" value="TIFACTORIIB"/>
</dbReference>
<protein>
    <recommendedName>
        <fullName evidence="5">General transcription factor TFIIB</fullName>
    </recommendedName>
</protein>
<dbReference type="OrthoDB" id="25790at2759"/>
<reference evidence="8 9" key="1">
    <citation type="submission" date="2011-02" db="EMBL/GenBank/DDBJ databases">
        <title>The Genome Sequence of Sphaeroforma arctica JP610.</title>
        <authorList>
            <consortium name="The Broad Institute Genome Sequencing Platform"/>
            <person name="Russ C."/>
            <person name="Cuomo C."/>
            <person name="Young S.K."/>
            <person name="Zeng Q."/>
            <person name="Gargeya S."/>
            <person name="Alvarado L."/>
            <person name="Berlin A."/>
            <person name="Chapman S.B."/>
            <person name="Chen Z."/>
            <person name="Freedman E."/>
            <person name="Gellesch M."/>
            <person name="Goldberg J."/>
            <person name="Griggs A."/>
            <person name="Gujja S."/>
            <person name="Heilman E."/>
            <person name="Heiman D."/>
            <person name="Howarth C."/>
            <person name="Mehta T."/>
            <person name="Neiman D."/>
            <person name="Pearson M."/>
            <person name="Roberts A."/>
            <person name="Saif S."/>
            <person name="Shea T."/>
            <person name="Shenoy N."/>
            <person name="Sisk P."/>
            <person name="Stolte C."/>
            <person name="Sykes S."/>
            <person name="White J."/>
            <person name="Yandava C."/>
            <person name="Burger G."/>
            <person name="Gray M.W."/>
            <person name="Holland P.W.H."/>
            <person name="King N."/>
            <person name="Lang F.B.F."/>
            <person name="Roger A.J."/>
            <person name="Ruiz-Trillo I."/>
            <person name="Haas B."/>
            <person name="Nusbaum C."/>
            <person name="Birren B."/>
        </authorList>
    </citation>
    <scope>NUCLEOTIDE SEQUENCE [LARGE SCALE GENOMIC DNA]</scope>
    <source>
        <strain evidence="8 9">JP610</strain>
    </source>
</reference>
<keyword evidence="6" id="KW-0479">Metal-binding</keyword>